<dbReference type="PROSITE" id="PS00974">
    <property type="entry name" value="MANNITOL_DHGENASE"/>
    <property type="match status" value="1"/>
</dbReference>
<gene>
    <name evidence="9" type="ORF">WIS52_13085</name>
</gene>
<dbReference type="SUPFAM" id="SSF51735">
    <property type="entry name" value="NAD(P)-binding Rossmann-fold domains"/>
    <property type="match status" value="1"/>
</dbReference>
<keyword evidence="5" id="KW-0520">NAD</keyword>
<evidence type="ECO:0000259" key="7">
    <source>
        <dbReference type="Pfam" id="PF01232"/>
    </source>
</evidence>
<dbReference type="InterPro" id="IPR008927">
    <property type="entry name" value="6-PGluconate_DH-like_C_sf"/>
</dbReference>
<dbReference type="PRINTS" id="PR00084">
    <property type="entry name" value="MTLDHDRGNASE"/>
</dbReference>
<dbReference type="RefSeq" id="WP_349298485.1">
    <property type="nucleotide sequence ID" value="NZ_JBEDNQ010000005.1"/>
</dbReference>
<dbReference type="Pfam" id="PF08125">
    <property type="entry name" value="Mannitol_dh_C"/>
    <property type="match status" value="1"/>
</dbReference>
<organism evidence="9 10">
    <name type="scientific">Pseudonocardia nematodicida</name>
    <dbReference type="NCBI Taxonomy" id="1206997"/>
    <lineage>
        <taxon>Bacteria</taxon>
        <taxon>Bacillati</taxon>
        <taxon>Actinomycetota</taxon>
        <taxon>Actinomycetes</taxon>
        <taxon>Pseudonocardiales</taxon>
        <taxon>Pseudonocardiaceae</taxon>
        <taxon>Pseudonocardia</taxon>
    </lineage>
</organism>
<sequence length="462" mass="48601">MTVQTTRRLVRGPGGARAAAPTGIVHIGLGNFFRAHQAWYTEHAPDRDEWGIAAFSGRSAGLAASLQAQQGLYTLLTRHPDGPAPEVVASVSACLPGSDHVSFLDLMVRPETRVLTLTVTEAGYRRGTGGGLDTDDPDVARDLEALRGALRAPVTTVPARLVAGLAARRAVGGGPCTVLSCDNIDGNGPATARVVQDAAAAVAPGLAAWIADTVSFPSGMVDRITPRTDDSDLAEVQAITGAADASPVVTEPFSEWVIEDDFRAGRPRWEDAGAQLVTDVTAHERRKLLMLNGAHSLLAYAGPLRGHEVVAEAIADPVVRSWVDAWWDLAGRHVPLPGADLARYRDELVNRFANPAIRHRLAQIAADGSQKLPVRVLPVLRAERAAGRLPAAAVRILAAWTLSLRGGTPSDPMAGTLTDAARGSMTDAAARVLRVLDPELADDGAVVTAVAREAGELTERTG</sequence>
<dbReference type="GO" id="GO:0016491">
    <property type="term" value="F:oxidoreductase activity"/>
    <property type="evidence" value="ECO:0007669"/>
    <property type="project" value="UniProtKB-KW"/>
</dbReference>
<dbReference type="Proteomes" id="UP001494902">
    <property type="component" value="Unassembled WGS sequence"/>
</dbReference>
<evidence type="ECO:0000256" key="1">
    <source>
        <dbReference type="ARBA" id="ARBA00006541"/>
    </source>
</evidence>
<feature type="domain" description="Mannitol dehydrogenase C-terminal" evidence="8">
    <location>
        <begin position="279"/>
        <end position="452"/>
    </location>
</feature>
<evidence type="ECO:0000256" key="6">
    <source>
        <dbReference type="ARBA" id="ARBA00048615"/>
    </source>
</evidence>
<dbReference type="PANTHER" id="PTHR43362:SF1">
    <property type="entry name" value="MANNITOL DEHYDROGENASE 2-RELATED"/>
    <property type="match status" value="1"/>
</dbReference>
<dbReference type="InterPro" id="IPR050988">
    <property type="entry name" value="Mannitol_DH/Oxidoreductase"/>
</dbReference>
<evidence type="ECO:0000313" key="10">
    <source>
        <dbReference type="Proteomes" id="UP001494902"/>
    </source>
</evidence>
<dbReference type="InterPro" id="IPR023027">
    <property type="entry name" value="Mannitol_DH_CS"/>
</dbReference>
<dbReference type="Pfam" id="PF01232">
    <property type="entry name" value="Mannitol_dh"/>
    <property type="match status" value="1"/>
</dbReference>
<comment type="catalytic activity">
    <reaction evidence="6">
        <text>D-mannitol 1-phosphate + NAD(+) = beta-D-fructose 6-phosphate + NADH + H(+)</text>
        <dbReference type="Rhea" id="RHEA:19661"/>
        <dbReference type="ChEBI" id="CHEBI:15378"/>
        <dbReference type="ChEBI" id="CHEBI:57540"/>
        <dbReference type="ChEBI" id="CHEBI:57634"/>
        <dbReference type="ChEBI" id="CHEBI:57945"/>
        <dbReference type="ChEBI" id="CHEBI:61381"/>
        <dbReference type="EC" id="1.1.1.17"/>
    </reaction>
</comment>
<evidence type="ECO:0000256" key="5">
    <source>
        <dbReference type="ARBA" id="ARBA00023027"/>
    </source>
</evidence>
<evidence type="ECO:0000256" key="4">
    <source>
        <dbReference type="ARBA" id="ARBA00023002"/>
    </source>
</evidence>
<keyword evidence="4 9" id="KW-0560">Oxidoreductase</keyword>
<dbReference type="EMBL" id="JBEDNQ010000005">
    <property type="protein sequence ID" value="MEQ3551405.1"/>
    <property type="molecule type" value="Genomic_DNA"/>
</dbReference>
<evidence type="ECO:0000256" key="3">
    <source>
        <dbReference type="ARBA" id="ARBA00016219"/>
    </source>
</evidence>
<dbReference type="InterPro" id="IPR013118">
    <property type="entry name" value="Mannitol_DH_C"/>
</dbReference>
<dbReference type="InterPro" id="IPR000669">
    <property type="entry name" value="Mannitol_DH"/>
</dbReference>
<dbReference type="Gene3D" id="3.40.50.720">
    <property type="entry name" value="NAD(P)-binding Rossmann-like Domain"/>
    <property type="match status" value="1"/>
</dbReference>
<accession>A0ABV1KAA6</accession>
<evidence type="ECO:0000256" key="2">
    <source>
        <dbReference type="ARBA" id="ARBA00012939"/>
    </source>
</evidence>
<dbReference type="InterPro" id="IPR013328">
    <property type="entry name" value="6PGD_dom2"/>
</dbReference>
<name>A0ABV1KAA6_9PSEU</name>
<dbReference type="PANTHER" id="PTHR43362">
    <property type="entry name" value="MANNITOL DEHYDROGENASE DSF1-RELATED"/>
    <property type="match status" value="1"/>
</dbReference>
<comment type="caution">
    <text evidence="9">The sequence shown here is derived from an EMBL/GenBank/DDBJ whole genome shotgun (WGS) entry which is preliminary data.</text>
</comment>
<dbReference type="InterPro" id="IPR013131">
    <property type="entry name" value="Mannitol_DH_N"/>
</dbReference>
<keyword evidence="10" id="KW-1185">Reference proteome</keyword>
<proteinExistence type="inferred from homology"/>
<dbReference type="Gene3D" id="1.10.1040.10">
    <property type="entry name" value="N-(1-d-carboxylethyl)-l-norvaline Dehydrogenase, domain 2"/>
    <property type="match status" value="1"/>
</dbReference>
<evidence type="ECO:0000259" key="8">
    <source>
        <dbReference type="Pfam" id="PF08125"/>
    </source>
</evidence>
<feature type="domain" description="Mannitol dehydrogenase N-terminal" evidence="7">
    <location>
        <begin position="23"/>
        <end position="270"/>
    </location>
</feature>
<protein>
    <recommendedName>
        <fullName evidence="3">Mannitol-1-phosphate 5-dehydrogenase</fullName>
        <ecNumber evidence="2">1.1.1.17</ecNumber>
    </recommendedName>
</protein>
<dbReference type="InterPro" id="IPR036291">
    <property type="entry name" value="NAD(P)-bd_dom_sf"/>
</dbReference>
<dbReference type="EC" id="1.1.1.17" evidence="2"/>
<dbReference type="SUPFAM" id="SSF48179">
    <property type="entry name" value="6-phosphogluconate dehydrogenase C-terminal domain-like"/>
    <property type="match status" value="1"/>
</dbReference>
<evidence type="ECO:0000313" key="9">
    <source>
        <dbReference type="EMBL" id="MEQ3551405.1"/>
    </source>
</evidence>
<comment type="similarity">
    <text evidence="1">Belongs to the mannitol dehydrogenase family.</text>
</comment>
<reference evidence="9 10" key="1">
    <citation type="submission" date="2024-03" db="EMBL/GenBank/DDBJ databases">
        <title>Draft genome sequence of Pseudonocardia nematodicida JCM 31783.</title>
        <authorList>
            <person name="Butdee W."/>
            <person name="Duangmal K."/>
        </authorList>
    </citation>
    <scope>NUCLEOTIDE SEQUENCE [LARGE SCALE GENOMIC DNA]</scope>
    <source>
        <strain evidence="9 10">JCM 31783</strain>
    </source>
</reference>